<name>A0ACC7XVY8_9ACTN</name>
<comment type="caution">
    <text evidence="1">The sequence shown here is derived from an EMBL/GenBank/DDBJ whole genome shotgun (WGS) entry which is preliminary data.</text>
</comment>
<evidence type="ECO:0000313" key="2">
    <source>
        <dbReference type="Proteomes" id="UP000556843"/>
    </source>
</evidence>
<dbReference type="EMBL" id="JAANNW010000004">
    <property type="protein sequence ID" value="NUV73640.1"/>
    <property type="molecule type" value="Genomic_DNA"/>
</dbReference>
<sequence>MPVTGRRSDAERNYRRILTVAEAEIAELGAAASIERVARTAGLGSATVRRHFPTRQALLEAVFAERAQALQARAAELTGESDSRAALLAWLRDFTDYAVSARGFADVLAYEPPAEADGDHGGTDAAPPSCGTTLETALAPLLARAQREGATRPEASCHDLVTAVAGIALATEHHRDAAAQAARLLGLFVTGLSPRG</sequence>
<reference evidence="1" key="1">
    <citation type="submission" date="2020-03" db="EMBL/GenBank/DDBJ databases">
        <title>Complete genome sequence of sixteen Streptomyces strains facilitates identification of candidate genes involved in plant growth-promotion in grain legumes and cereals.</title>
        <authorList>
            <person name="Gopalakrishnan S."/>
            <person name="Thakur V."/>
            <person name="Saxena R."/>
            <person name="Vadlamudi S."/>
            <person name="Purohit S."/>
            <person name="Kumar V."/>
            <person name="Rathore A."/>
            <person name="Chitikineni A."/>
            <person name="Varshney R.K."/>
        </authorList>
    </citation>
    <scope>NUCLEOTIDE SEQUENCE</scope>
    <source>
        <strain evidence="1">CAI-93</strain>
    </source>
</reference>
<evidence type="ECO:0000313" key="1">
    <source>
        <dbReference type="EMBL" id="NUV73640.1"/>
    </source>
</evidence>
<accession>A0ACC7XVY8</accession>
<dbReference type="Proteomes" id="UP000556843">
    <property type="component" value="Unassembled WGS sequence"/>
</dbReference>
<organism evidence="1 2">
    <name type="scientific">Streptomyces fungicidicus</name>
    <dbReference type="NCBI Taxonomy" id="68203"/>
    <lineage>
        <taxon>Bacteria</taxon>
        <taxon>Bacillati</taxon>
        <taxon>Actinomycetota</taxon>
        <taxon>Actinomycetes</taxon>
        <taxon>Kitasatosporales</taxon>
        <taxon>Streptomycetaceae</taxon>
        <taxon>Streptomyces</taxon>
    </lineage>
</organism>
<proteinExistence type="predicted"/>
<protein>
    <submittedName>
        <fullName evidence="1">TetR/AcrR family transcriptional regulator</fullName>
    </submittedName>
</protein>
<keyword evidence="2" id="KW-1185">Reference proteome</keyword>
<gene>
    <name evidence="1" type="ORF">G6W56_05540</name>
</gene>